<comment type="caution">
    <text evidence="1">The sequence shown here is derived from an EMBL/GenBank/DDBJ whole genome shotgun (WGS) entry which is preliminary data.</text>
</comment>
<dbReference type="EMBL" id="JACBAZ010000019">
    <property type="protein sequence ID" value="NWK57652.1"/>
    <property type="molecule type" value="Genomic_DNA"/>
</dbReference>
<dbReference type="RefSeq" id="WP_178934980.1">
    <property type="nucleotide sequence ID" value="NZ_JACBAZ010000019.1"/>
</dbReference>
<evidence type="ECO:0000313" key="2">
    <source>
        <dbReference type="Proteomes" id="UP000557872"/>
    </source>
</evidence>
<organism evidence="1 2">
    <name type="scientific">Oceaniferula marina</name>
    <dbReference type="NCBI Taxonomy" id="2748318"/>
    <lineage>
        <taxon>Bacteria</taxon>
        <taxon>Pseudomonadati</taxon>
        <taxon>Verrucomicrobiota</taxon>
        <taxon>Verrucomicrobiia</taxon>
        <taxon>Verrucomicrobiales</taxon>
        <taxon>Verrucomicrobiaceae</taxon>
        <taxon>Oceaniferula</taxon>
    </lineage>
</organism>
<dbReference type="Proteomes" id="UP000557872">
    <property type="component" value="Unassembled WGS sequence"/>
</dbReference>
<reference evidence="1 2" key="1">
    <citation type="submission" date="2020-07" db="EMBL/GenBank/DDBJ databases">
        <title>Roseicoccus Jingziensis gen. nov., sp. nov., isolated from coastal seawater.</title>
        <authorList>
            <person name="Feng X."/>
        </authorList>
    </citation>
    <scope>NUCLEOTIDE SEQUENCE [LARGE SCALE GENOMIC DNA]</scope>
    <source>
        <strain evidence="1 2">N1E253</strain>
    </source>
</reference>
<name>A0A851GKS9_9BACT</name>
<dbReference type="PROSITE" id="PS51257">
    <property type="entry name" value="PROKAR_LIPOPROTEIN"/>
    <property type="match status" value="1"/>
</dbReference>
<gene>
    <name evidence="1" type="ORF">HW115_18690</name>
</gene>
<proteinExistence type="predicted"/>
<sequence>MRIWYIAAGVLYVLQKMKLLASIAVCALFTGCGSKPVTDKPSLIEIVGVWECSEFPSGFLRQAGSVDDTPMSRITIRDDGTCTASHFPQRTPYRFIDVANSSWALTDPSITPSGAWSIEFNGNFLQCRRAGEHLELRYLISGKGEYSVNYKRAEQVVAPDG</sequence>
<dbReference type="AlphaFoldDB" id="A0A851GKS9"/>
<evidence type="ECO:0008006" key="3">
    <source>
        <dbReference type="Google" id="ProtNLM"/>
    </source>
</evidence>
<accession>A0A851GKS9</accession>
<protein>
    <recommendedName>
        <fullName evidence="3">Lipoprotein</fullName>
    </recommendedName>
</protein>
<keyword evidence="2" id="KW-1185">Reference proteome</keyword>
<evidence type="ECO:0000313" key="1">
    <source>
        <dbReference type="EMBL" id="NWK57652.1"/>
    </source>
</evidence>